<dbReference type="InterPro" id="IPR043502">
    <property type="entry name" value="DNA/RNA_pol_sf"/>
</dbReference>
<name>A0A5N1IQG9_9BACT</name>
<dbReference type="HAMAP" id="MF_01113">
    <property type="entry name" value="DNApol_IV"/>
    <property type="match status" value="1"/>
</dbReference>
<dbReference type="EMBL" id="VTWT01000011">
    <property type="protein sequence ID" value="KAA9325710.1"/>
    <property type="molecule type" value="Genomic_DNA"/>
</dbReference>
<dbReference type="GO" id="GO:0006281">
    <property type="term" value="P:DNA repair"/>
    <property type="evidence" value="ECO:0007669"/>
    <property type="project" value="UniProtKB-UniRule"/>
</dbReference>
<keyword evidence="6 15" id="KW-0548">Nucleotidyltransferase</keyword>
<evidence type="ECO:0000256" key="13">
    <source>
        <dbReference type="ARBA" id="ARBA00023204"/>
    </source>
</evidence>
<keyword evidence="3 15" id="KW-0515">Mutator protein</keyword>
<evidence type="ECO:0000256" key="4">
    <source>
        <dbReference type="ARBA" id="ARBA00022490"/>
    </source>
</evidence>
<keyword evidence="5 15" id="KW-0808">Transferase</keyword>
<evidence type="ECO:0000256" key="7">
    <source>
        <dbReference type="ARBA" id="ARBA00022705"/>
    </source>
</evidence>
<proteinExistence type="inferred from homology"/>
<dbReference type="SUPFAM" id="SSF56672">
    <property type="entry name" value="DNA/RNA polymerases"/>
    <property type="match status" value="1"/>
</dbReference>
<dbReference type="InterPro" id="IPR050116">
    <property type="entry name" value="DNA_polymerase-Y"/>
</dbReference>
<dbReference type="AlphaFoldDB" id="A0A5N1IQG9"/>
<accession>A0A5N1IQG9</accession>
<evidence type="ECO:0000256" key="8">
    <source>
        <dbReference type="ARBA" id="ARBA00022723"/>
    </source>
</evidence>
<evidence type="ECO:0000256" key="6">
    <source>
        <dbReference type="ARBA" id="ARBA00022695"/>
    </source>
</evidence>
<dbReference type="PROSITE" id="PS50173">
    <property type="entry name" value="UMUC"/>
    <property type="match status" value="1"/>
</dbReference>
<dbReference type="Gene3D" id="3.40.1170.60">
    <property type="match status" value="1"/>
</dbReference>
<dbReference type="PANTHER" id="PTHR11076">
    <property type="entry name" value="DNA REPAIR POLYMERASE UMUC / TRANSFERASE FAMILY MEMBER"/>
    <property type="match status" value="1"/>
</dbReference>
<dbReference type="GO" id="GO:0006261">
    <property type="term" value="P:DNA-templated DNA replication"/>
    <property type="evidence" value="ECO:0007669"/>
    <property type="project" value="UniProtKB-UniRule"/>
</dbReference>
<comment type="function">
    <text evidence="15">Poorly processive, error-prone DNA polymerase involved in untargeted mutagenesis. Copies undamaged DNA at stalled replication forks, which arise in vivo from mismatched or misaligned primer ends. These misaligned primers can be extended by PolIV. Exhibits no 3'-5' exonuclease (proofreading) activity. May be involved in translesional synthesis, in conjunction with the beta clamp from PolIII.</text>
</comment>
<dbReference type="SUPFAM" id="SSF100879">
    <property type="entry name" value="Lesion bypass DNA polymerase (Y-family), little finger domain"/>
    <property type="match status" value="1"/>
</dbReference>
<dbReference type="GO" id="GO:0009432">
    <property type="term" value="P:SOS response"/>
    <property type="evidence" value="ECO:0007669"/>
    <property type="project" value="TreeGrafter"/>
</dbReference>
<comment type="caution">
    <text evidence="17">The sequence shown here is derived from an EMBL/GenBank/DDBJ whole genome shotgun (WGS) entry which is preliminary data.</text>
</comment>
<evidence type="ECO:0000256" key="9">
    <source>
        <dbReference type="ARBA" id="ARBA00022763"/>
    </source>
</evidence>
<keyword evidence="18" id="KW-1185">Reference proteome</keyword>
<dbReference type="GO" id="GO:0000287">
    <property type="term" value="F:magnesium ion binding"/>
    <property type="evidence" value="ECO:0007669"/>
    <property type="project" value="UniProtKB-UniRule"/>
</dbReference>
<feature type="active site" evidence="15">
    <location>
        <position position="110"/>
    </location>
</feature>
<evidence type="ECO:0000256" key="12">
    <source>
        <dbReference type="ARBA" id="ARBA00023125"/>
    </source>
</evidence>
<evidence type="ECO:0000256" key="3">
    <source>
        <dbReference type="ARBA" id="ARBA00022457"/>
    </source>
</evidence>
<dbReference type="Pfam" id="PF21999">
    <property type="entry name" value="IMS_HHH_1"/>
    <property type="match status" value="1"/>
</dbReference>
<dbReference type="Gene3D" id="3.30.1490.100">
    <property type="entry name" value="DNA polymerase, Y-family, little finger domain"/>
    <property type="match status" value="1"/>
</dbReference>
<dbReference type="PANTHER" id="PTHR11076:SF33">
    <property type="entry name" value="DNA POLYMERASE KAPPA"/>
    <property type="match status" value="1"/>
</dbReference>
<evidence type="ECO:0000256" key="5">
    <source>
        <dbReference type="ARBA" id="ARBA00022679"/>
    </source>
</evidence>
<feature type="binding site" evidence="15">
    <location>
        <position position="109"/>
    </location>
    <ligand>
        <name>Mg(2+)</name>
        <dbReference type="ChEBI" id="CHEBI:18420"/>
    </ligand>
</feature>
<gene>
    <name evidence="15 17" type="primary">dinB</name>
    <name evidence="17" type="ORF">F0P94_16800</name>
</gene>
<comment type="subcellular location">
    <subcellularLocation>
        <location evidence="1 15">Cytoplasm</location>
    </subcellularLocation>
</comment>
<keyword evidence="11 15" id="KW-0239">DNA-directed DNA polymerase</keyword>
<dbReference type="GO" id="GO:0042276">
    <property type="term" value="P:error-prone translesion synthesis"/>
    <property type="evidence" value="ECO:0007669"/>
    <property type="project" value="TreeGrafter"/>
</dbReference>
<dbReference type="Pfam" id="PF00817">
    <property type="entry name" value="IMS"/>
    <property type="match status" value="1"/>
</dbReference>
<evidence type="ECO:0000256" key="1">
    <source>
        <dbReference type="ARBA" id="ARBA00004496"/>
    </source>
</evidence>
<comment type="cofactor">
    <cofactor evidence="15">
        <name>Mg(2+)</name>
        <dbReference type="ChEBI" id="CHEBI:18420"/>
    </cofactor>
    <text evidence="15">Binds 2 magnesium ions per subunit.</text>
</comment>
<evidence type="ECO:0000259" key="16">
    <source>
        <dbReference type="PROSITE" id="PS50173"/>
    </source>
</evidence>
<dbReference type="GO" id="GO:0005829">
    <property type="term" value="C:cytosol"/>
    <property type="evidence" value="ECO:0007669"/>
    <property type="project" value="TreeGrafter"/>
</dbReference>
<keyword evidence="10 15" id="KW-0460">Magnesium</keyword>
<dbReference type="GO" id="GO:0003684">
    <property type="term" value="F:damaged DNA binding"/>
    <property type="evidence" value="ECO:0007669"/>
    <property type="project" value="InterPro"/>
</dbReference>
<keyword evidence="12 15" id="KW-0238">DNA-binding</keyword>
<evidence type="ECO:0000256" key="11">
    <source>
        <dbReference type="ARBA" id="ARBA00022932"/>
    </source>
</evidence>
<comment type="catalytic activity">
    <reaction evidence="14 15">
        <text>DNA(n) + a 2'-deoxyribonucleoside 5'-triphosphate = DNA(n+1) + diphosphate</text>
        <dbReference type="Rhea" id="RHEA:22508"/>
        <dbReference type="Rhea" id="RHEA-COMP:17339"/>
        <dbReference type="Rhea" id="RHEA-COMP:17340"/>
        <dbReference type="ChEBI" id="CHEBI:33019"/>
        <dbReference type="ChEBI" id="CHEBI:61560"/>
        <dbReference type="ChEBI" id="CHEBI:173112"/>
        <dbReference type="EC" id="2.7.7.7"/>
    </reaction>
</comment>
<keyword evidence="9 15" id="KW-0227">DNA damage</keyword>
<dbReference type="InterPro" id="IPR022880">
    <property type="entry name" value="DNApol_IV"/>
</dbReference>
<keyword evidence="4 15" id="KW-0963">Cytoplasm</keyword>
<dbReference type="Proteomes" id="UP000326570">
    <property type="component" value="Unassembled WGS sequence"/>
</dbReference>
<dbReference type="InterPro" id="IPR043128">
    <property type="entry name" value="Rev_trsase/Diguanyl_cyclase"/>
</dbReference>
<reference evidence="17 18" key="1">
    <citation type="submission" date="2019-09" db="EMBL/GenBank/DDBJ databases">
        <title>Genome sequence of Adhaeribacter sp. M2.</title>
        <authorList>
            <person name="Srinivasan S."/>
        </authorList>
    </citation>
    <scope>NUCLEOTIDE SEQUENCE [LARGE SCALE GENOMIC DNA]</scope>
    <source>
        <strain evidence="17 18">M2</strain>
    </source>
</reference>
<dbReference type="CDD" id="cd03586">
    <property type="entry name" value="PolY_Pol_IV_kappa"/>
    <property type="match status" value="1"/>
</dbReference>
<comment type="similarity">
    <text evidence="2 15">Belongs to the DNA polymerase type-Y family.</text>
</comment>
<feature type="domain" description="UmuC" evidence="16">
    <location>
        <begin position="11"/>
        <end position="190"/>
    </location>
</feature>
<dbReference type="InterPro" id="IPR053848">
    <property type="entry name" value="IMS_HHH_1"/>
</dbReference>
<dbReference type="InterPro" id="IPR001126">
    <property type="entry name" value="UmuC"/>
</dbReference>
<keyword evidence="13 15" id="KW-0234">DNA repair</keyword>
<comment type="subunit">
    <text evidence="15">Monomer.</text>
</comment>
<dbReference type="NCBIfam" id="NF002677">
    <property type="entry name" value="PRK02406.1"/>
    <property type="match status" value="1"/>
</dbReference>
<dbReference type="EC" id="2.7.7.7" evidence="15"/>
<keyword evidence="7 15" id="KW-0235">DNA replication</keyword>
<organism evidence="17 18">
    <name type="scientific">Adhaeribacter soli</name>
    <dbReference type="NCBI Taxonomy" id="2607655"/>
    <lineage>
        <taxon>Bacteria</taxon>
        <taxon>Pseudomonadati</taxon>
        <taxon>Bacteroidota</taxon>
        <taxon>Cytophagia</taxon>
        <taxon>Cytophagales</taxon>
        <taxon>Hymenobacteraceae</taxon>
        <taxon>Adhaeribacter</taxon>
    </lineage>
</organism>
<feature type="binding site" evidence="15">
    <location>
        <position position="15"/>
    </location>
    <ligand>
        <name>Mg(2+)</name>
        <dbReference type="ChEBI" id="CHEBI:18420"/>
    </ligand>
</feature>
<evidence type="ECO:0000313" key="17">
    <source>
        <dbReference type="EMBL" id="KAA9325710.1"/>
    </source>
</evidence>
<keyword evidence="8 15" id="KW-0479">Metal-binding</keyword>
<dbReference type="GO" id="GO:0003887">
    <property type="term" value="F:DNA-directed DNA polymerase activity"/>
    <property type="evidence" value="ECO:0007669"/>
    <property type="project" value="UniProtKB-UniRule"/>
</dbReference>
<evidence type="ECO:0000256" key="14">
    <source>
        <dbReference type="ARBA" id="ARBA00049244"/>
    </source>
</evidence>
<evidence type="ECO:0000256" key="15">
    <source>
        <dbReference type="HAMAP-Rule" id="MF_01113"/>
    </source>
</evidence>
<dbReference type="InterPro" id="IPR017961">
    <property type="entry name" value="DNA_pol_Y-fam_little_finger"/>
</dbReference>
<dbReference type="Gene3D" id="1.10.150.20">
    <property type="entry name" value="5' to 3' exonuclease, C-terminal subdomain"/>
    <property type="match status" value="1"/>
</dbReference>
<sequence length="390" mass="43430">MNLPLAADRTVAHLDLDSFFVSVERLMNSSLVGKPILIGGNSDRAVVASCSYETRKFGVHSAMPMKLARQLCPEAIIIRGDMEAYSRESKKVTEVIAASAPLYEKASIDEHYLDLTGMDRFFGCWQWSQELRQKIMKETGLPISFGLSVNKTVSKIATGQAKPNGQLQVVQDQVQPFLSPLSIRKIPGVGQKSYQLLRNMGVPTIEVLRMIPVELVQKVLGKEGGLSIWQKANGIDTTPVVPYTEQKSISTEQTFATDTTDIAGLTSLLVAMTEEIAFELRKQGKLAGCITIKIRYANFDTHTQQLSIPYTASDHTLISRAKELFQKLYQRRMLIRLIGVRLSNLVQGFQQIHLFEDTAELTNLYQAMDKIRFRYGVEAVKRAVGLGGIS</sequence>
<evidence type="ECO:0000313" key="18">
    <source>
        <dbReference type="Proteomes" id="UP000326570"/>
    </source>
</evidence>
<evidence type="ECO:0000256" key="10">
    <source>
        <dbReference type="ARBA" id="ARBA00022842"/>
    </source>
</evidence>
<protein>
    <recommendedName>
        <fullName evidence="15">DNA polymerase IV</fullName>
        <shortName evidence="15">Pol IV</shortName>
        <ecNumber evidence="15">2.7.7.7</ecNumber>
    </recommendedName>
</protein>
<dbReference type="InterPro" id="IPR036775">
    <property type="entry name" value="DNA_pol_Y-fam_lit_finger_sf"/>
</dbReference>
<dbReference type="Pfam" id="PF11799">
    <property type="entry name" value="IMS_C"/>
    <property type="match status" value="1"/>
</dbReference>
<evidence type="ECO:0000256" key="2">
    <source>
        <dbReference type="ARBA" id="ARBA00010945"/>
    </source>
</evidence>
<dbReference type="Gene3D" id="3.30.70.270">
    <property type="match status" value="1"/>
</dbReference>
<dbReference type="FunFam" id="3.30.1490.100:FF:000004">
    <property type="entry name" value="DNA polymerase IV"/>
    <property type="match status" value="1"/>
</dbReference>
<feature type="site" description="Substrate discrimination" evidence="15">
    <location>
        <position position="20"/>
    </location>
</feature>